<accession>A0A8D4BL58</accession>
<reference evidence="1 2" key="1">
    <citation type="journal article" date="2011" name="J. Bacteriol.">
        <title>Complete genome sequence of the industrial strain Bacillus megaterium WSH-002.</title>
        <authorList>
            <person name="Liu L."/>
            <person name="Li Y."/>
            <person name="Zhang J."/>
            <person name="Zou W."/>
            <person name="Zhou Z."/>
            <person name="Liu J."/>
            <person name="Li X."/>
            <person name="Wang L."/>
            <person name="Chen J."/>
        </authorList>
    </citation>
    <scope>NUCLEOTIDE SEQUENCE [LARGE SCALE GENOMIC DNA]</scope>
    <source>
        <strain evidence="1 2">WSH-002</strain>
    </source>
</reference>
<name>A0A8D4BL58_PRIMW</name>
<sequence length="241" mass="28509">MENNWIMKQTWKDLLFIHWPVDPAFLASLLPSQLEPDTYDGQGWIALVPFTMTGIRFKGTPAVPIFSRLYELNVRTYVTYKGEKGVYFFSLDASNPLGVWIARQFFHLPYYHAAMTFNKTHNHISFQSVRTHRDSKKERVKLTYRGISPSYRSRKGELAHWLTERYCLFTTHQGNVYRGDLYHDPWELQKGECEIREDSITQPFLRPADHHDLTVHYAKKVTAYFTLLKKYRHQNKIKKSS</sequence>
<dbReference type="SUPFAM" id="SSF160104">
    <property type="entry name" value="Acetoacetate decarboxylase-like"/>
    <property type="match status" value="1"/>
</dbReference>
<protein>
    <submittedName>
        <fullName evidence="1">Conserved protein YqjF</fullName>
    </submittedName>
</protein>
<dbReference type="Gene3D" id="2.40.400.10">
    <property type="entry name" value="Acetoacetate decarboxylase-like"/>
    <property type="match status" value="1"/>
</dbReference>
<evidence type="ECO:0000313" key="1">
    <source>
        <dbReference type="EMBL" id="AEN90111.1"/>
    </source>
</evidence>
<gene>
    <name evidence="1" type="primary">yqjF</name>
    <name evidence="1" type="ORF">BMWSH_3229</name>
</gene>
<dbReference type="Pfam" id="PF09844">
    <property type="entry name" value="DUF2071"/>
    <property type="match status" value="1"/>
</dbReference>
<dbReference type="PANTHER" id="PTHR39186">
    <property type="entry name" value="DUF2071 FAMILY PROTEIN"/>
    <property type="match status" value="1"/>
</dbReference>
<evidence type="ECO:0000313" key="2">
    <source>
        <dbReference type="Proteomes" id="UP000001283"/>
    </source>
</evidence>
<dbReference type="PANTHER" id="PTHR39186:SF1">
    <property type="entry name" value="DUF2071 DOMAIN-CONTAINING PROTEIN"/>
    <property type="match status" value="1"/>
</dbReference>
<dbReference type="InterPro" id="IPR023375">
    <property type="entry name" value="ADC_dom_sf"/>
</dbReference>
<dbReference type="RefSeq" id="WP_014460417.1">
    <property type="nucleotide sequence ID" value="NC_017138.1"/>
</dbReference>
<dbReference type="EMBL" id="CP003017">
    <property type="protein sequence ID" value="AEN90111.1"/>
    <property type="molecule type" value="Genomic_DNA"/>
</dbReference>
<organism evidence="1 2">
    <name type="scientific">Priestia megaterium (strain WSH-002)</name>
    <name type="common">Bacillus megaterium</name>
    <dbReference type="NCBI Taxonomy" id="1006007"/>
    <lineage>
        <taxon>Bacteria</taxon>
        <taxon>Bacillati</taxon>
        <taxon>Bacillota</taxon>
        <taxon>Bacilli</taxon>
        <taxon>Bacillales</taxon>
        <taxon>Bacillaceae</taxon>
        <taxon>Priestia</taxon>
    </lineage>
</organism>
<dbReference type="KEGG" id="bmh:BMWSH_3229"/>
<proteinExistence type="predicted"/>
<dbReference type="Proteomes" id="UP000001283">
    <property type="component" value="Chromosome"/>
</dbReference>
<dbReference type="InterPro" id="IPR018644">
    <property type="entry name" value="DUF2071"/>
</dbReference>
<dbReference type="AlphaFoldDB" id="A0A8D4BL58"/>